<dbReference type="Proteomes" id="UP000095282">
    <property type="component" value="Unplaced"/>
</dbReference>
<dbReference type="WBParaSite" id="Csp11.Scaffold630.g16916.t1">
    <property type="protein sequence ID" value="Csp11.Scaffold630.g16916.t1"/>
    <property type="gene ID" value="Csp11.Scaffold630.g16916"/>
</dbReference>
<accession>A0A1I7UKN2</accession>
<dbReference type="InterPro" id="IPR001357">
    <property type="entry name" value="BRCT_dom"/>
</dbReference>
<dbReference type="STRING" id="1561998.A0A1I7UKN2"/>
<dbReference type="PANTHER" id="PTHR22956">
    <property type="entry name" value="ANKYRIN REPEAT-CONTAINING PROTEIN F37A4.4-RELATED-RELATED"/>
    <property type="match status" value="1"/>
</dbReference>
<keyword evidence="2" id="KW-1185">Reference proteome</keyword>
<dbReference type="InterPro" id="IPR053345">
    <property type="entry name" value="Ankyrin_repeat-containing"/>
</dbReference>
<evidence type="ECO:0000313" key="2">
    <source>
        <dbReference type="Proteomes" id="UP000095282"/>
    </source>
</evidence>
<evidence type="ECO:0000313" key="3">
    <source>
        <dbReference type="WBParaSite" id="Csp11.Scaffold630.g16916.t1"/>
    </source>
</evidence>
<evidence type="ECO:0000259" key="1">
    <source>
        <dbReference type="PROSITE" id="PS50172"/>
    </source>
</evidence>
<protein>
    <submittedName>
        <fullName evidence="3">BRCT domain-containing protein</fullName>
    </submittedName>
</protein>
<organism evidence="2 3">
    <name type="scientific">Caenorhabditis tropicalis</name>
    <dbReference type="NCBI Taxonomy" id="1561998"/>
    <lineage>
        <taxon>Eukaryota</taxon>
        <taxon>Metazoa</taxon>
        <taxon>Ecdysozoa</taxon>
        <taxon>Nematoda</taxon>
        <taxon>Chromadorea</taxon>
        <taxon>Rhabditida</taxon>
        <taxon>Rhabditina</taxon>
        <taxon>Rhabditomorpha</taxon>
        <taxon>Rhabditoidea</taxon>
        <taxon>Rhabditidae</taxon>
        <taxon>Peloderinae</taxon>
        <taxon>Caenorhabditis</taxon>
    </lineage>
</organism>
<dbReference type="SUPFAM" id="SSF52113">
    <property type="entry name" value="BRCT domain"/>
    <property type="match status" value="1"/>
</dbReference>
<dbReference type="AlphaFoldDB" id="A0A1I7UKN2"/>
<feature type="domain" description="BRCT" evidence="1">
    <location>
        <begin position="1"/>
        <end position="24"/>
    </location>
</feature>
<sequence length="159" mass="18306">MVKDTWIAACIADEQAMSQDSKYLVEKIKYRGIVYDTVTQWSAAAAKSEIPYLFGVQVALVMKECNRFDFYENLVAKHGGVLASTFPLKQNYRVGSHPYLHAHLGPLFLIHDGKIDLTGYETEKMYTLFTEEEFIRFMLRREIVRDTSKNPITVSINEE</sequence>
<reference evidence="3" key="1">
    <citation type="submission" date="2016-11" db="UniProtKB">
        <authorList>
            <consortium name="WormBaseParasite"/>
        </authorList>
    </citation>
    <scope>IDENTIFICATION</scope>
</reference>
<dbReference type="PROSITE" id="PS50172">
    <property type="entry name" value="BRCT"/>
    <property type="match status" value="1"/>
</dbReference>
<dbReference type="InterPro" id="IPR036420">
    <property type="entry name" value="BRCT_dom_sf"/>
</dbReference>
<proteinExistence type="predicted"/>
<dbReference type="PANTHER" id="PTHR22956:SF14">
    <property type="entry name" value="BRCT DOMAIN-CONTAINING PROTEIN"/>
    <property type="match status" value="1"/>
</dbReference>
<name>A0A1I7UKN2_9PELO</name>